<dbReference type="Proteomes" id="UP000663828">
    <property type="component" value="Unassembled WGS sequence"/>
</dbReference>
<feature type="compositionally biased region" description="Polar residues" evidence="1">
    <location>
        <begin position="73"/>
        <end position="90"/>
    </location>
</feature>
<feature type="region of interest" description="Disordered" evidence="1">
    <location>
        <begin position="492"/>
        <end position="522"/>
    </location>
</feature>
<feature type="compositionally biased region" description="Polar residues" evidence="1">
    <location>
        <begin position="624"/>
        <end position="634"/>
    </location>
</feature>
<evidence type="ECO:0000313" key="3">
    <source>
        <dbReference type="EMBL" id="CAF1001303.1"/>
    </source>
</evidence>
<dbReference type="OrthoDB" id="10041293at2759"/>
<feature type="region of interest" description="Disordered" evidence="1">
    <location>
        <begin position="157"/>
        <end position="177"/>
    </location>
</feature>
<organism evidence="3 6">
    <name type="scientific">Adineta ricciae</name>
    <name type="common">Rotifer</name>
    <dbReference type="NCBI Taxonomy" id="249248"/>
    <lineage>
        <taxon>Eukaryota</taxon>
        <taxon>Metazoa</taxon>
        <taxon>Spiralia</taxon>
        <taxon>Gnathifera</taxon>
        <taxon>Rotifera</taxon>
        <taxon>Eurotatoria</taxon>
        <taxon>Bdelloidea</taxon>
        <taxon>Adinetida</taxon>
        <taxon>Adinetidae</taxon>
        <taxon>Adineta</taxon>
    </lineage>
</organism>
<dbReference type="Pfam" id="PF17820">
    <property type="entry name" value="PDZ_6"/>
    <property type="match status" value="1"/>
</dbReference>
<gene>
    <name evidence="3" type="ORF">EDS130_LOCUS14900</name>
    <name evidence="4" type="ORF">XAT740_LOCUS27212</name>
</gene>
<feature type="region of interest" description="Disordered" evidence="1">
    <location>
        <begin position="591"/>
        <end position="641"/>
    </location>
</feature>
<feature type="compositionally biased region" description="Basic and acidic residues" evidence="1">
    <location>
        <begin position="609"/>
        <end position="623"/>
    </location>
</feature>
<dbReference type="EMBL" id="CAJNOJ010000062">
    <property type="protein sequence ID" value="CAF1001303.1"/>
    <property type="molecule type" value="Genomic_DNA"/>
</dbReference>
<feature type="region of interest" description="Disordered" evidence="1">
    <location>
        <begin position="1"/>
        <end position="142"/>
    </location>
</feature>
<dbReference type="InterPro" id="IPR036034">
    <property type="entry name" value="PDZ_sf"/>
</dbReference>
<feature type="compositionally biased region" description="Polar residues" evidence="1">
    <location>
        <begin position="50"/>
        <end position="64"/>
    </location>
</feature>
<evidence type="ECO:0000313" key="4">
    <source>
        <dbReference type="EMBL" id="CAF1269434.1"/>
    </source>
</evidence>
<feature type="compositionally biased region" description="Basic residues" evidence="1">
    <location>
        <begin position="117"/>
        <end position="129"/>
    </location>
</feature>
<dbReference type="Proteomes" id="UP000663852">
    <property type="component" value="Unassembled WGS sequence"/>
</dbReference>
<proteinExistence type="predicted"/>
<name>A0A814GVY1_ADIRI</name>
<reference evidence="3" key="1">
    <citation type="submission" date="2021-02" db="EMBL/GenBank/DDBJ databases">
        <authorList>
            <person name="Nowell W R."/>
        </authorList>
    </citation>
    <scope>NUCLEOTIDE SEQUENCE</scope>
</reference>
<evidence type="ECO:0000256" key="1">
    <source>
        <dbReference type="SAM" id="MobiDB-lite"/>
    </source>
</evidence>
<evidence type="ECO:0000313" key="6">
    <source>
        <dbReference type="Proteomes" id="UP000663852"/>
    </source>
</evidence>
<keyword evidence="5" id="KW-1185">Reference proteome</keyword>
<dbReference type="SUPFAM" id="SSF50156">
    <property type="entry name" value="PDZ domain-like"/>
    <property type="match status" value="1"/>
</dbReference>
<evidence type="ECO:0000313" key="5">
    <source>
        <dbReference type="Proteomes" id="UP000663828"/>
    </source>
</evidence>
<feature type="compositionally biased region" description="Basic and acidic residues" evidence="1">
    <location>
        <begin position="507"/>
        <end position="518"/>
    </location>
</feature>
<dbReference type="InterPro" id="IPR041489">
    <property type="entry name" value="PDZ_6"/>
</dbReference>
<evidence type="ECO:0000259" key="2">
    <source>
        <dbReference type="PROSITE" id="PS50106"/>
    </source>
</evidence>
<feature type="region of interest" description="Disordered" evidence="1">
    <location>
        <begin position="200"/>
        <end position="226"/>
    </location>
</feature>
<dbReference type="Gene3D" id="2.30.42.10">
    <property type="match status" value="1"/>
</dbReference>
<feature type="domain" description="PDZ" evidence="2">
    <location>
        <begin position="647"/>
        <end position="717"/>
    </location>
</feature>
<dbReference type="InterPro" id="IPR001478">
    <property type="entry name" value="PDZ"/>
</dbReference>
<dbReference type="EMBL" id="CAJNOR010002257">
    <property type="protein sequence ID" value="CAF1269434.1"/>
    <property type="molecule type" value="Genomic_DNA"/>
</dbReference>
<sequence>MSTTMFSGQNSTTIETRRTPTRNDATANVSNSQQQKNHRSLSGKFRNLFRKSSNSPNRNTTTERVPSPPPLATTRQRSPTPETLRTSTDSPLLRAPIVEWPFGKKKPRSPSEPSIKTKSKNSRKSKKKSIPTTEPTAPVHIDEYETSIHTQTYVPRTPEFAHSGTGRIQSTSSYETTTKGFRDYTTIENSKTSPQVITTNIDATTPPRSYLTESRRSPILDPSGTHYANIDYPRRYDTSVPSTANRTITNLEIIPGPAQQRQVNSTIQNLTNSTPTLPQIAVYPSSGTFTTDANQWRLTSTTSFDNNERYSTSPTSVEIDAPKLHTPTITLGSKTNQADPNQSYRSTSNLNKFDKPIISTYSALSDTDHVYRDNFTPIDKTYPWLSAIVQHHMRPLSSSYNSHPWILSTNPYSTHRFDASTTTFRGPNSSETFSPLDGYIRPLTPSKSSVHPDVSVIHIDPHDDYRSTSRTSHTTSSDIPVTYRSSATIYTRDKQNFNNGGEIRTWSPRDDGNTDSNKKSSTSVFIERAPNDHEVVPIRVAIDSPYKPKLYGQESGSYSELKEASFSPGYEYERRQHQQYFYDARYYSSSHFSDSTADDRTYTRSPLGLERDNHYDRSNHFYKDTNQTQESPKSTEPAKNPDLTLRHYTLKRTNSYNGLGIVIATDAETRLNHRIRDVEPSSPGCRIGLRKNDRIVNVNGVNVENLEFANVLMLIKDGLTRNKLEFEVINEAVLI</sequence>
<feature type="compositionally biased region" description="Polar residues" evidence="1">
    <location>
        <begin position="22"/>
        <end position="35"/>
    </location>
</feature>
<feature type="compositionally biased region" description="Polar residues" evidence="1">
    <location>
        <begin position="1"/>
        <end position="14"/>
    </location>
</feature>
<dbReference type="SMART" id="SM00228">
    <property type="entry name" value="PDZ"/>
    <property type="match status" value="1"/>
</dbReference>
<dbReference type="PROSITE" id="PS50106">
    <property type="entry name" value="PDZ"/>
    <property type="match status" value="1"/>
</dbReference>
<feature type="region of interest" description="Disordered" evidence="1">
    <location>
        <begin position="330"/>
        <end position="349"/>
    </location>
</feature>
<dbReference type="AlphaFoldDB" id="A0A814GVY1"/>
<comment type="caution">
    <text evidence="3">The sequence shown here is derived from an EMBL/GenBank/DDBJ whole genome shotgun (WGS) entry which is preliminary data.</text>
</comment>
<accession>A0A814GVY1</accession>
<feature type="compositionally biased region" description="Polar residues" evidence="1">
    <location>
        <begin position="166"/>
        <end position="177"/>
    </location>
</feature>
<protein>
    <recommendedName>
        <fullName evidence="2">PDZ domain-containing protein</fullName>
    </recommendedName>
</protein>